<protein>
    <submittedName>
        <fullName evidence="1">Uncharacterized protein</fullName>
    </submittedName>
</protein>
<dbReference type="GeneID" id="93146933"/>
<dbReference type="RefSeq" id="WP_006772693.1">
    <property type="nucleotide sequence ID" value="NZ_JAJBRS010000012.1"/>
</dbReference>
<dbReference type="AlphaFoldDB" id="A0A414P6Q1"/>
<evidence type="ECO:0000313" key="1">
    <source>
        <dbReference type="EMBL" id="RHF61852.1"/>
    </source>
</evidence>
<gene>
    <name evidence="1" type="ORF">DW672_04965</name>
</gene>
<organism evidence="1 2">
    <name type="scientific">[Ruminococcus] lactaris</name>
    <dbReference type="NCBI Taxonomy" id="46228"/>
    <lineage>
        <taxon>Bacteria</taxon>
        <taxon>Bacillati</taxon>
        <taxon>Bacillota</taxon>
        <taxon>Clostridia</taxon>
        <taxon>Lachnospirales</taxon>
        <taxon>Lachnospiraceae</taxon>
        <taxon>Mediterraneibacter</taxon>
    </lineage>
</organism>
<evidence type="ECO:0000313" key="2">
    <source>
        <dbReference type="Proteomes" id="UP000284902"/>
    </source>
</evidence>
<sequence length="83" mass="9416">MNENEFATGSVPVMVAARIYGKDASWVRAGIISGWLPIGKATRNGQLVTKIEDMNSKYGRINFYISPKRLYEETGYVWKGEKR</sequence>
<dbReference type="Proteomes" id="UP000284902">
    <property type="component" value="Unassembled WGS sequence"/>
</dbReference>
<name>A0A414P6Q1_9FIRM</name>
<accession>A0A414P6Q1</accession>
<dbReference type="EMBL" id="QRHG01000009">
    <property type="protein sequence ID" value="RHF61852.1"/>
    <property type="molecule type" value="Genomic_DNA"/>
</dbReference>
<comment type="caution">
    <text evidence="1">The sequence shown here is derived from an EMBL/GenBank/DDBJ whole genome shotgun (WGS) entry which is preliminary data.</text>
</comment>
<proteinExistence type="predicted"/>
<reference evidence="1 2" key="1">
    <citation type="submission" date="2018-08" db="EMBL/GenBank/DDBJ databases">
        <title>A genome reference for cultivated species of the human gut microbiota.</title>
        <authorList>
            <person name="Zou Y."/>
            <person name="Xue W."/>
            <person name="Luo G."/>
        </authorList>
    </citation>
    <scope>NUCLEOTIDE SEQUENCE [LARGE SCALE GENOMIC DNA]</scope>
    <source>
        <strain evidence="1 2">AM25-1LB</strain>
    </source>
</reference>